<dbReference type="Proteomes" id="UP000095282">
    <property type="component" value="Unplaced"/>
</dbReference>
<dbReference type="eggNOG" id="ENOG502TJYH">
    <property type="taxonomic scope" value="Eukaryota"/>
</dbReference>
<reference evidence="3" key="1">
    <citation type="submission" date="2016-11" db="UniProtKB">
        <authorList>
            <consortium name="WormBaseParasite"/>
        </authorList>
    </citation>
    <scope>IDENTIFICATION</scope>
</reference>
<evidence type="ECO:0000259" key="1">
    <source>
        <dbReference type="Pfam" id="PF07735"/>
    </source>
</evidence>
<evidence type="ECO:0000313" key="3">
    <source>
        <dbReference type="WBParaSite" id="Csp11.Scaffold629.g11533.t1"/>
    </source>
</evidence>
<dbReference type="WBParaSite" id="Csp11.Scaffold629.g11533.t1">
    <property type="protein sequence ID" value="Csp11.Scaffold629.g11533.t1"/>
    <property type="gene ID" value="Csp11.Scaffold629.g11533"/>
</dbReference>
<protein>
    <submittedName>
        <fullName evidence="3">FBA_2 domain-containing protein</fullName>
    </submittedName>
</protein>
<dbReference type="InterPro" id="IPR012885">
    <property type="entry name" value="F-box_Sdz-33"/>
</dbReference>
<dbReference type="InterPro" id="IPR053222">
    <property type="entry name" value="Zygotic_Embryogenesis-Asso"/>
</dbReference>
<sequence>MDYIELIVYSLLSRKTKNDVTKLKKESFRLYFFMNEEIRMTASFDDITVECTFHDGNYIDDSFQKVVLCQKINFGNQRKELELKNEKMGIEEWTDHFRIIFHQRYIGLYVYNESIDIPAIARRLKNVNKLADVNGKGQKVYSFVDRLETRILVTTARNCLRNGLIQNFESIYVGKHSEIEIDFGLNEFLLLNPKTLTMCCVNVTLKSINRFLKLWKKGACRRMKRFRLCCADLCEFNVFQGIDAVFSTEPRSFDTGEKEETIESGYDIVRKDGTKGTCVYKRFDDSYQFHFYVWHSH</sequence>
<dbReference type="AlphaFoldDB" id="A0A1I7TT73"/>
<dbReference type="PANTHER" id="PTHR22899:SF0">
    <property type="entry name" value="F-BOX ASSOCIATED DOMAIN-CONTAINING PROTEIN-RELATED"/>
    <property type="match status" value="1"/>
</dbReference>
<dbReference type="Pfam" id="PF07735">
    <property type="entry name" value="FBA_2"/>
    <property type="match status" value="1"/>
</dbReference>
<evidence type="ECO:0000313" key="2">
    <source>
        <dbReference type="Proteomes" id="UP000095282"/>
    </source>
</evidence>
<name>A0A1I7TT73_9PELO</name>
<accession>A0A1I7TT73</accession>
<proteinExistence type="predicted"/>
<dbReference type="PANTHER" id="PTHR22899">
    <property type="entry name" value="CYCLIN-RELATED F-BOX FAMILY"/>
    <property type="match status" value="1"/>
</dbReference>
<organism evidence="2 3">
    <name type="scientific">Caenorhabditis tropicalis</name>
    <dbReference type="NCBI Taxonomy" id="1561998"/>
    <lineage>
        <taxon>Eukaryota</taxon>
        <taxon>Metazoa</taxon>
        <taxon>Ecdysozoa</taxon>
        <taxon>Nematoda</taxon>
        <taxon>Chromadorea</taxon>
        <taxon>Rhabditida</taxon>
        <taxon>Rhabditina</taxon>
        <taxon>Rhabditomorpha</taxon>
        <taxon>Rhabditoidea</taxon>
        <taxon>Rhabditidae</taxon>
        <taxon>Peloderinae</taxon>
        <taxon>Caenorhabditis</taxon>
    </lineage>
</organism>
<keyword evidence="2" id="KW-1185">Reference proteome</keyword>
<feature type="domain" description="Sdz-33 F-box" evidence="1">
    <location>
        <begin position="163"/>
        <end position="228"/>
    </location>
</feature>